<accession>A0A0B6RT41</accession>
<evidence type="ECO:0000256" key="1">
    <source>
        <dbReference type="SAM" id="MobiDB-lite"/>
    </source>
</evidence>
<keyword evidence="4" id="KW-1185">Reference proteome</keyword>
<sequence length="499" mass="55344">MSSQPQSSSTTQIISAATRDVPKTPPTAKQDCSDVLHLAFFFDGTGNNRDADAAGQRWSNVARLFDAAMNDPSKGIYRFYISGVGTPFNGEVSWVDKPDVWLEDHALGGAFGAGGDRRLLDGEDRMNQALRQAVVNNAKKMGGEVKQYVEKNKDASLNDLNKAIGAHRLIKVINISVIGFSRGAALSRAFVNMLVGQCRKQADGSLALNGFPVRFTFLGVFDTVASFGMPAHNITLPLEQRDLRIPACVERCVHYVAANELRYSFPVDLIREGGKYKAGWTEKVYPGVHSDIGGGYGPNEQNLDGNYARIPMNDMHQEALKAGVRLLSMADIKRTLAPIFDRFTVKPETQKNYQAYMSAANPAGTSVEADMRCHMKSYYESNGTLSRKKRPLAGQASFNSSSIKHAMWGTIDLEAPAYAEALKTHRDIVVTNRGTAEERVFFYSFKPEQWRLDAWLTNAPDSIVNFFSRYVHNSKVDFIANVEPFSYFRPRGVFEQKSS</sequence>
<proteinExistence type="predicted"/>
<dbReference type="PANTHER" id="PTHR33840:SF1">
    <property type="entry name" value="TLE1 PHOSPHOLIPASE DOMAIN-CONTAINING PROTEIN"/>
    <property type="match status" value="1"/>
</dbReference>
<feature type="region of interest" description="Disordered" evidence="1">
    <location>
        <begin position="1"/>
        <end position="28"/>
    </location>
</feature>
<evidence type="ECO:0000313" key="3">
    <source>
        <dbReference type="EMBL" id="AJK45309.1"/>
    </source>
</evidence>
<gene>
    <name evidence="3" type="ORF">BGL_1c07750</name>
</gene>
<protein>
    <recommendedName>
        <fullName evidence="2">T6SS Phospholipase effector Tle1-like catalytic domain-containing protein</fullName>
    </recommendedName>
</protein>
<evidence type="ECO:0000259" key="2">
    <source>
        <dbReference type="Pfam" id="PF09994"/>
    </source>
</evidence>
<dbReference type="KEGG" id="bgp:BGL_1c07750"/>
<organism evidence="3 4">
    <name type="scientific">Burkholderia plantarii</name>
    <dbReference type="NCBI Taxonomy" id="41899"/>
    <lineage>
        <taxon>Bacteria</taxon>
        <taxon>Pseudomonadati</taxon>
        <taxon>Pseudomonadota</taxon>
        <taxon>Betaproteobacteria</taxon>
        <taxon>Burkholderiales</taxon>
        <taxon>Burkholderiaceae</taxon>
        <taxon>Burkholderia</taxon>
    </lineage>
</organism>
<dbReference type="HOGENOM" id="CLU_024975_0_0_4"/>
<dbReference type="Proteomes" id="UP000031838">
    <property type="component" value="Chromosome 1"/>
</dbReference>
<feature type="domain" description="T6SS Phospholipase effector Tle1-like catalytic" evidence="2">
    <location>
        <begin position="39"/>
        <end position="194"/>
    </location>
</feature>
<feature type="compositionally biased region" description="Low complexity" evidence="1">
    <location>
        <begin position="1"/>
        <end position="18"/>
    </location>
</feature>
<reference evidence="4" key="1">
    <citation type="submission" date="2011-03" db="EMBL/GenBank/DDBJ databases">
        <authorList>
            <person name="Voget S."/>
            <person name="Streit W.R."/>
            <person name="Jaeger K.E."/>
            <person name="Daniel R."/>
        </authorList>
    </citation>
    <scope>NUCLEOTIDE SEQUENCE [LARGE SCALE GENOMIC DNA]</scope>
    <source>
        <strain evidence="4">PG1</strain>
    </source>
</reference>
<dbReference type="EMBL" id="CP002580">
    <property type="protein sequence ID" value="AJK45309.1"/>
    <property type="molecule type" value="Genomic_DNA"/>
</dbReference>
<dbReference type="InterPro" id="IPR018712">
    <property type="entry name" value="Tle1-like_cat"/>
</dbReference>
<dbReference type="PANTHER" id="PTHR33840">
    <property type="match status" value="1"/>
</dbReference>
<name>A0A0B6RT41_BURPL</name>
<dbReference type="Pfam" id="PF09994">
    <property type="entry name" value="T6SS_Tle1-like_cat"/>
    <property type="match status" value="2"/>
</dbReference>
<reference evidence="3 4" key="2">
    <citation type="journal article" date="2016" name="Appl. Microbiol. Biotechnol.">
        <title>Mutations improving production and secretion of extracellular lipase by Burkholderia glumae PG1.</title>
        <authorList>
            <person name="Knapp A."/>
            <person name="Voget S."/>
            <person name="Gao R."/>
            <person name="Zaburannyi N."/>
            <person name="Krysciak D."/>
            <person name="Breuer M."/>
            <person name="Hauer B."/>
            <person name="Streit W.R."/>
            <person name="Muller R."/>
            <person name="Daniel R."/>
            <person name="Jaeger K.E."/>
        </authorList>
    </citation>
    <scope>NUCLEOTIDE SEQUENCE [LARGE SCALE GENOMIC DNA]</scope>
    <source>
        <strain evidence="3 4">PG1</strain>
    </source>
</reference>
<feature type="domain" description="T6SS Phospholipase effector Tle1-like catalytic" evidence="2">
    <location>
        <begin position="213"/>
        <end position="318"/>
    </location>
</feature>
<evidence type="ECO:0000313" key="4">
    <source>
        <dbReference type="Proteomes" id="UP000031838"/>
    </source>
</evidence>
<dbReference type="AlphaFoldDB" id="A0A0B6RT41"/>